<dbReference type="Pfam" id="PF13030">
    <property type="entry name" value="DUF3891"/>
    <property type="match status" value="1"/>
</dbReference>
<evidence type="ECO:0000313" key="1">
    <source>
        <dbReference type="EMBL" id="AXJ00659.1"/>
    </source>
</evidence>
<protein>
    <recommendedName>
        <fullName evidence="3">HD domain-containing protein</fullName>
    </recommendedName>
</protein>
<accession>A0A345UJK7</accession>
<gene>
    <name evidence="1" type="ORF">CYPRO_1403</name>
</gene>
<sequence length="252" mass="28267">MIVRPSADDTALIITQLHHSYMTGALAQAWKSGPDVPGIAAHQELVVQAALLHDIGWLDWESQPDLAPNGHPFDFLDMPKHHHLSIWKNGFEDAFQVHPLIGLLVLRHNLTLAGSGSPGDDHPQLAAFFQECEHLNAQLEAQLTGDSGLSSLNPESLRDMNAFILLTDYISLRMCMGPEKESPFGPPPAFRGLQLQMEPDPSQPETFRIGPWPFEGDRFVWEAHAWQHRAKLPFAELQPERQVSFRMELRPA</sequence>
<dbReference type="OrthoDB" id="190426at2"/>
<proteinExistence type="predicted"/>
<organism evidence="1 2">
    <name type="scientific">Cyclonatronum proteinivorum</name>
    <dbReference type="NCBI Taxonomy" id="1457365"/>
    <lineage>
        <taxon>Bacteria</taxon>
        <taxon>Pseudomonadati</taxon>
        <taxon>Balneolota</taxon>
        <taxon>Balneolia</taxon>
        <taxon>Balneolales</taxon>
        <taxon>Cyclonatronaceae</taxon>
        <taxon>Cyclonatronum</taxon>
    </lineage>
</organism>
<evidence type="ECO:0008006" key="3">
    <source>
        <dbReference type="Google" id="ProtNLM"/>
    </source>
</evidence>
<dbReference type="AlphaFoldDB" id="A0A345UJK7"/>
<reference evidence="1 2" key="1">
    <citation type="submission" date="2018-03" db="EMBL/GenBank/DDBJ databases">
        <title>Phenotypic and genomic properties of Cyclonatronum proteinivorum gen. nov., sp. nov., a haloalkaliphilic bacteroidete from soda lakes possessing Na+-translocating rhodopsin.</title>
        <authorList>
            <person name="Toshchakov S.V."/>
            <person name="Korzhenkov A."/>
            <person name="Samarov N.I."/>
            <person name="Kublanov I.V."/>
            <person name="Muntyan M.S."/>
            <person name="Sorokin D.Y."/>
        </authorList>
    </citation>
    <scope>NUCLEOTIDE SEQUENCE [LARGE SCALE GENOMIC DNA]</scope>
    <source>
        <strain evidence="1 2">Omega</strain>
    </source>
</reference>
<name>A0A345UJK7_9BACT</name>
<dbReference type="Proteomes" id="UP000254808">
    <property type="component" value="Chromosome"/>
</dbReference>
<dbReference type="RefSeq" id="WP_114983931.1">
    <property type="nucleotide sequence ID" value="NZ_CP027806.1"/>
</dbReference>
<dbReference type="InterPro" id="IPR024992">
    <property type="entry name" value="DUF3891"/>
</dbReference>
<evidence type="ECO:0000313" key="2">
    <source>
        <dbReference type="Proteomes" id="UP000254808"/>
    </source>
</evidence>
<dbReference type="KEGG" id="cprv:CYPRO_1403"/>
<dbReference type="EMBL" id="CP027806">
    <property type="protein sequence ID" value="AXJ00659.1"/>
    <property type="molecule type" value="Genomic_DNA"/>
</dbReference>
<keyword evidence="2" id="KW-1185">Reference proteome</keyword>